<evidence type="ECO:0000313" key="2">
    <source>
        <dbReference type="Proteomes" id="UP000695000"/>
    </source>
</evidence>
<protein>
    <submittedName>
        <fullName evidence="3">Uncharacterized protein LOC108559218</fullName>
    </submittedName>
</protein>
<name>A0ABM1MBF8_NICVS</name>
<keyword evidence="2" id="KW-1185">Reference proteome</keyword>
<reference evidence="3" key="1">
    <citation type="submission" date="2025-08" db="UniProtKB">
        <authorList>
            <consortium name="RefSeq"/>
        </authorList>
    </citation>
    <scope>IDENTIFICATION</scope>
    <source>
        <tissue evidence="3">Whole Larva</tissue>
    </source>
</reference>
<dbReference type="Proteomes" id="UP000695000">
    <property type="component" value="Unplaced"/>
</dbReference>
<evidence type="ECO:0000256" key="1">
    <source>
        <dbReference type="SAM" id="MobiDB-lite"/>
    </source>
</evidence>
<sequence length="203" mass="23296">MWWVSRALLYCYQSADWLRRLPIFLALLRPALAHAKSYINIASTTCRPLLFQTPNRPPDHLPHEEQQYLSTTMKCFAILMALFVYTNGQRPSYAGTGPIGRPSLASRFKDTTEAPTTIDLANRMQDTSTEKIPVDARGDSDLVNRLNQWPRENRPFWLINAEHIEASRNPNRNQLQNRNNFDSSETIPIRPTAQRSSFLAPIN</sequence>
<dbReference type="RefSeq" id="XP_017771908.1">
    <property type="nucleotide sequence ID" value="XM_017916419.1"/>
</dbReference>
<accession>A0ABM1MBF8</accession>
<proteinExistence type="predicted"/>
<evidence type="ECO:0000313" key="3">
    <source>
        <dbReference type="RefSeq" id="XP_017771908.1"/>
    </source>
</evidence>
<feature type="region of interest" description="Disordered" evidence="1">
    <location>
        <begin position="168"/>
        <end position="203"/>
    </location>
</feature>
<feature type="compositionally biased region" description="Low complexity" evidence="1">
    <location>
        <begin position="168"/>
        <end position="180"/>
    </location>
</feature>
<dbReference type="GeneID" id="108559218"/>
<gene>
    <name evidence="3" type="primary">LOC108559218</name>
</gene>
<organism evidence="2 3">
    <name type="scientific">Nicrophorus vespilloides</name>
    <name type="common">Boreal carrion beetle</name>
    <dbReference type="NCBI Taxonomy" id="110193"/>
    <lineage>
        <taxon>Eukaryota</taxon>
        <taxon>Metazoa</taxon>
        <taxon>Ecdysozoa</taxon>
        <taxon>Arthropoda</taxon>
        <taxon>Hexapoda</taxon>
        <taxon>Insecta</taxon>
        <taxon>Pterygota</taxon>
        <taxon>Neoptera</taxon>
        <taxon>Endopterygota</taxon>
        <taxon>Coleoptera</taxon>
        <taxon>Polyphaga</taxon>
        <taxon>Staphyliniformia</taxon>
        <taxon>Silphidae</taxon>
        <taxon>Nicrophorinae</taxon>
        <taxon>Nicrophorus</taxon>
    </lineage>
</organism>